<dbReference type="Proteomes" id="UP000265618">
    <property type="component" value="Unassembled WGS sequence"/>
</dbReference>
<dbReference type="AlphaFoldDB" id="A0A391NTX1"/>
<evidence type="ECO:0000313" key="2">
    <source>
        <dbReference type="Proteomes" id="UP000265618"/>
    </source>
</evidence>
<name>A0A391NTX1_9EUKA</name>
<dbReference type="GO" id="GO:0006633">
    <property type="term" value="P:fatty acid biosynthetic process"/>
    <property type="evidence" value="ECO:0007669"/>
    <property type="project" value="UniProtKB-UniPathway"/>
</dbReference>
<organism evidence="1 2">
    <name type="scientific">Kipferlia bialata</name>
    <dbReference type="NCBI Taxonomy" id="797122"/>
    <lineage>
        <taxon>Eukaryota</taxon>
        <taxon>Metamonada</taxon>
        <taxon>Carpediemonas-like organisms</taxon>
        <taxon>Kipferlia</taxon>
    </lineage>
</organism>
<dbReference type="OrthoDB" id="46988at2759"/>
<feature type="non-terminal residue" evidence="1">
    <location>
        <position position="1"/>
    </location>
</feature>
<gene>
    <name evidence="1" type="ORF">KIPB_015047</name>
</gene>
<reference evidence="1 2" key="1">
    <citation type="journal article" date="2018" name="PLoS ONE">
        <title>The draft genome of Kipferlia bialata reveals reductive genome evolution in fornicate parasites.</title>
        <authorList>
            <person name="Tanifuji G."/>
            <person name="Takabayashi S."/>
            <person name="Kume K."/>
            <person name="Takagi M."/>
            <person name="Nakayama T."/>
            <person name="Kamikawa R."/>
            <person name="Inagaki Y."/>
            <person name="Hashimoto T."/>
        </authorList>
    </citation>
    <scope>NUCLEOTIDE SEQUENCE [LARGE SCALE GENOMIC DNA]</scope>
    <source>
        <strain evidence="1">NY0173</strain>
    </source>
</reference>
<comment type="caution">
    <text evidence="1">The sequence shown here is derived from an EMBL/GenBank/DDBJ whole genome shotgun (WGS) entry which is preliminary data.</text>
</comment>
<protein>
    <submittedName>
        <fullName evidence="1">Protein-tyrosine phosphatase-like, PTPLA</fullName>
    </submittedName>
</protein>
<sequence length="40" mass="4808">IDFTIACLYIPFFPVLYKHMLKQRKKFFAKTSPKKTVKTE</sequence>
<evidence type="ECO:0000313" key="1">
    <source>
        <dbReference type="EMBL" id="GCA64681.1"/>
    </source>
</evidence>
<accession>A0A391NTX1</accession>
<proteinExistence type="predicted"/>
<dbReference type="UniPathway" id="UPA00094"/>
<dbReference type="EMBL" id="BDIP01008151">
    <property type="protein sequence ID" value="GCA64681.1"/>
    <property type="molecule type" value="Genomic_DNA"/>
</dbReference>
<keyword evidence="2" id="KW-1185">Reference proteome</keyword>